<dbReference type="FunFam" id="3.40.50.150:FF:000066">
    <property type="entry name" value="Trimethylguanosine synthase 1"/>
    <property type="match status" value="1"/>
</dbReference>
<evidence type="ECO:0000256" key="10">
    <source>
        <dbReference type="ARBA" id="ARBA00023015"/>
    </source>
</evidence>
<keyword evidence="6" id="KW-0597">Phosphoprotein</keyword>
<feature type="compositionally biased region" description="Polar residues" evidence="23">
    <location>
        <begin position="14"/>
        <end position="36"/>
    </location>
</feature>
<evidence type="ECO:0000256" key="5">
    <source>
        <dbReference type="ARBA" id="ARBA00022490"/>
    </source>
</evidence>
<organism evidence="24 25">
    <name type="scientific">Lichtheimia corymbifera JMRC:FSU:9682</name>
    <dbReference type="NCBI Taxonomy" id="1263082"/>
    <lineage>
        <taxon>Eukaryota</taxon>
        <taxon>Fungi</taxon>
        <taxon>Fungi incertae sedis</taxon>
        <taxon>Mucoromycota</taxon>
        <taxon>Mucoromycotina</taxon>
        <taxon>Mucoromycetes</taxon>
        <taxon>Mucorales</taxon>
        <taxon>Lichtheimiaceae</taxon>
        <taxon>Lichtheimia</taxon>
    </lineage>
</organism>
<comment type="catalytic activity">
    <reaction evidence="15">
        <text>a 5'-end (N(7)-methyl 5'-triphosphoguanosine)-ribonucleoside in snoRNA + S-adenosyl-L-methionine = a 5'-end (N(2),N(7)-dimethyl 5'-triphosphoguanosine)-ribonucleoside in snoRNA + S-adenosyl-L-homocysteine + H(+)</text>
        <dbReference type="Rhea" id="RHEA:78475"/>
        <dbReference type="Rhea" id="RHEA-COMP:19086"/>
        <dbReference type="Rhea" id="RHEA-COMP:19088"/>
        <dbReference type="ChEBI" id="CHEBI:15378"/>
        <dbReference type="ChEBI" id="CHEBI:57856"/>
        <dbReference type="ChEBI" id="CHEBI:59789"/>
        <dbReference type="ChEBI" id="CHEBI:156461"/>
        <dbReference type="ChEBI" id="CHEBI:172880"/>
    </reaction>
    <physiologicalReaction direction="left-to-right" evidence="15">
        <dbReference type="Rhea" id="RHEA:78476"/>
    </physiologicalReaction>
</comment>
<comment type="subunit">
    <text evidence="20">May form homooligomers. Interacts with CREBBP/CBP, EED/WAIT1, EP300/P300, NCOA6/PRIP, PPARBP/PBP and SMN.</text>
</comment>
<keyword evidence="12" id="KW-0539">Nucleus</keyword>
<dbReference type="VEuPathDB" id="FungiDB:LCOR_03573.1"/>
<evidence type="ECO:0000256" key="1">
    <source>
        <dbReference type="ARBA" id="ARBA00004408"/>
    </source>
</evidence>
<name>A0A068RPG6_9FUNG</name>
<keyword evidence="7" id="KW-0489">Methyltransferase</keyword>
<gene>
    <name evidence="24" type="ORF">LCOR_03573.1</name>
</gene>
<evidence type="ECO:0000256" key="18">
    <source>
        <dbReference type="ARBA" id="ARBA00049790"/>
    </source>
</evidence>
<evidence type="ECO:0000256" key="2">
    <source>
        <dbReference type="ARBA" id="ARBA00004496"/>
    </source>
</evidence>
<feature type="region of interest" description="Disordered" evidence="23">
    <location>
        <begin position="14"/>
        <end position="172"/>
    </location>
</feature>
<comment type="catalytic activity">
    <reaction evidence="14">
        <text>a 5'-end (N(2),N(7)-dimethyl 5'-triphosphoguanosine)-ribonucleoside in snoRNA + S-adenosyl-L-methionine = a 5'-end (N(2),N(2),N(7)-trimethyl 5'-triphosphoguanosine)-ribonucleoside in snoRNA + S-adenosyl-L-homocysteine + H(+)</text>
        <dbReference type="Rhea" id="RHEA:78507"/>
        <dbReference type="Rhea" id="RHEA-COMP:19088"/>
        <dbReference type="Rhea" id="RHEA-COMP:19090"/>
        <dbReference type="ChEBI" id="CHEBI:15378"/>
        <dbReference type="ChEBI" id="CHEBI:57856"/>
        <dbReference type="ChEBI" id="CHEBI:59789"/>
        <dbReference type="ChEBI" id="CHEBI:167623"/>
        <dbReference type="ChEBI" id="CHEBI:172880"/>
    </reaction>
    <physiologicalReaction direction="left-to-right" evidence="14">
        <dbReference type="Rhea" id="RHEA:78508"/>
    </physiologicalReaction>
</comment>
<evidence type="ECO:0000256" key="3">
    <source>
        <dbReference type="ARBA" id="ARBA00004604"/>
    </source>
</evidence>
<evidence type="ECO:0000256" key="21">
    <source>
        <dbReference type="ARBA" id="ARBA00079339"/>
    </source>
</evidence>
<evidence type="ECO:0000256" key="16">
    <source>
        <dbReference type="ARBA" id="ARBA00048763"/>
    </source>
</evidence>
<dbReference type="GO" id="GO:0071164">
    <property type="term" value="F:RNA cap trimethylguanosine synthase activity"/>
    <property type="evidence" value="ECO:0007669"/>
    <property type="project" value="TreeGrafter"/>
</dbReference>
<keyword evidence="25" id="KW-1185">Reference proteome</keyword>
<comment type="caution">
    <text evidence="24">The sequence shown here is derived from an EMBL/GenBank/DDBJ whole genome shotgun (WGS) entry which is preliminary data.</text>
</comment>
<comment type="subcellular location">
    <subcellularLocation>
        <location evidence="2">Cytoplasm</location>
    </subcellularLocation>
    <subcellularLocation>
        <location evidence="1">Nucleus</location>
        <location evidence="1">Cajal body</location>
    </subcellularLocation>
    <subcellularLocation>
        <location evidence="3">Nucleus</location>
        <location evidence="3">Nucleolus</location>
    </subcellularLocation>
</comment>
<dbReference type="PANTHER" id="PTHR14741:SF32">
    <property type="entry name" value="TRIMETHYLGUANOSINE SYNTHASE"/>
    <property type="match status" value="1"/>
</dbReference>
<dbReference type="InterPro" id="IPR019012">
    <property type="entry name" value="RNA_cap_Gua-N2-MeTrfase"/>
</dbReference>
<evidence type="ECO:0000256" key="8">
    <source>
        <dbReference type="ARBA" id="ARBA00022679"/>
    </source>
</evidence>
<dbReference type="SUPFAM" id="SSF53335">
    <property type="entry name" value="S-adenosyl-L-methionine-dependent methyltransferases"/>
    <property type="match status" value="1"/>
</dbReference>
<feature type="compositionally biased region" description="Polar residues" evidence="23">
    <location>
        <begin position="128"/>
        <end position="137"/>
    </location>
</feature>
<comment type="catalytic activity">
    <reaction evidence="17">
        <text>a 5'-end (N(7)-methyl 5'-triphosphoguanosine)-ribonucleoside in snRNA + S-adenosyl-L-methionine = a 5'-end (N(2),N(7)-dimethyl 5'-triphosphoguanosine)-ribonucleoside in snRNA + S-adenosyl-L-homocysteine + H(+)</text>
        <dbReference type="Rhea" id="RHEA:78471"/>
        <dbReference type="Rhea" id="RHEA-COMP:19085"/>
        <dbReference type="Rhea" id="RHEA-COMP:19087"/>
        <dbReference type="ChEBI" id="CHEBI:15378"/>
        <dbReference type="ChEBI" id="CHEBI:57856"/>
        <dbReference type="ChEBI" id="CHEBI:59789"/>
        <dbReference type="ChEBI" id="CHEBI:156461"/>
        <dbReference type="ChEBI" id="CHEBI:172880"/>
    </reaction>
    <physiologicalReaction direction="left-to-right" evidence="17">
        <dbReference type="Rhea" id="RHEA:78472"/>
    </physiologicalReaction>
</comment>
<dbReference type="GO" id="GO:0015030">
    <property type="term" value="C:Cajal body"/>
    <property type="evidence" value="ECO:0007669"/>
    <property type="project" value="UniProtKB-SubCell"/>
</dbReference>
<keyword evidence="10" id="KW-0805">Transcription regulation</keyword>
<proteinExistence type="inferred from homology"/>
<evidence type="ECO:0000256" key="4">
    <source>
        <dbReference type="ARBA" id="ARBA00018517"/>
    </source>
</evidence>
<comment type="similarity">
    <text evidence="13">Belongs to the methyltransferase superfamily. Trimethylguanosine synthase family.</text>
</comment>
<dbReference type="Gene3D" id="3.40.50.150">
    <property type="entry name" value="Vaccinia Virus protein VP39"/>
    <property type="match status" value="1"/>
</dbReference>
<accession>A0A068RPG6</accession>
<dbReference type="GO" id="GO:0005737">
    <property type="term" value="C:cytoplasm"/>
    <property type="evidence" value="ECO:0007669"/>
    <property type="project" value="UniProtKB-SubCell"/>
</dbReference>
<dbReference type="CDD" id="cd02440">
    <property type="entry name" value="AdoMet_MTases"/>
    <property type="match status" value="1"/>
</dbReference>
<sequence>MELFRKACSFILGMSSSNGSDLELESPSNDSTSPPNEQVVCINSEDKATSDSLIDDSQLLRSDQAPPTTTDLLQDQLEQSAAESTHESKEEPIVSPVCEVPKSESESSVQDTEETATTDIEQPHPEDTTTQETTCDGQSDKQTKSKKRQQSSIDVYAGYSQPSKKQRKRRRKLQQKVVDQAAKSFNDVVVHYDQSNIPEDLYKYYMQRYSYFSKFDQGILMDREGWFSVTPEGIARHIAQRCQSDVVIDAFCGCGGNAIQFAFTCERVIAIDIDPVKLHCARNNARIYGVEDRIEFIQGSFFELAPRLKADVVFLSPPWGGPSYLGADKFDLVSMIPGNGQTIFDIARQITPNIAYFLPRNTDPQQLARLAGPGGVCEIEKNYLKGRFKAITAYYGYLHNDISTSQCT</sequence>
<keyword evidence="8" id="KW-0808">Transferase</keyword>
<evidence type="ECO:0000313" key="25">
    <source>
        <dbReference type="Proteomes" id="UP000027586"/>
    </source>
</evidence>
<dbReference type="InterPro" id="IPR029063">
    <property type="entry name" value="SAM-dependent_MTases_sf"/>
</dbReference>
<keyword evidence="5" id="KW-0963">Cytoplasm</keyword>
<evidence type="ECO:0000256" key="22">
    <source>
        <dbReference type="ARBA" id="ARBA00081504"/>
    </source>
</evidence>
<evidence type="ECO:0000256" key="23">
    <source>
        <dbReference type="SAM" id="MobiDB-lite"/>
    </source>
</evidence>
<dbReference type="EMBL" id="CBTN010000011">
    <property type="protein sequence ID" value="CDH52043.1"/>
    <property type="molecule type" value="Genomic_DNA"/>
</dbReference>
<evidence type="ECO:0000313" key="24">
    <source>
        <dbReference type="EMBL" id="CDH52043.1"/>
    </source>
</evidence>
<protein>
    <recommendedName>
        <fullName evidence="4">Trimethylguanosine synthase</fullName>
    </recommendedName>
    <alternativeName>
        <fullName evidence="18">Cap-specific guanine-N(2) methyltransferase</fullName>
    </alternativeName>
    <alternativeName>
        <fullName evidence="21">Nuclear receptor coactivator 6-interacting protein</fullName>
    </alternativeName>
    <alternativeName>
        <fullName evidence="22">PRIP-interacting protein with methyltransferase motif</fullName>
    </alternativeName>
</protein>
<keyword evidence="11" id="KW-0804">Transcription</keyword>
<dbReference type="PANTHER" id="PTHR14741">
    <property type="entry name" value="S-ADENOSYLMETHIONINE-DEPENDENT METHYLTRANSFERASE RELATED"/>
    <property type="match status" value="1"/>
</dbReference>
<evidence type="ECO:0000256" key="15">
    <source>
        <dbReference type="ARBA" id="ARBA00048740"/>
    </source>
</evidence>
<comment type="catalytic activity">
    <reaction evidence="16">
        <text>a 5'-end (N(2),N(7)-dimethyl 5'-triphosphoguanosine)-ribonucleoside in snRNA + S-adenosyl-L-methionine = a 5'-end (N(2),N(2),N(7)-trimethyl 5'-triphosphoguanosine)-ribonucleoside in snRNA + S-adenosyl-L-homocysteine + H(+)</text>
        <dbReference type="Rhea" id="RHEA:78479"/>
        <dbReference type="Rhea" id="RHEA-COMP:19087"/>
        <dbReference type="Rhea" id="RHEA-COMP:19089"/>
        <dbReference type="ChEBI" id="CHEBI:15378"/>
        <dbReference type="ChEBI" id="CHEBI:57856"/>
        <dbReference type="ChEBI" id="CHEBI:59789"/>
        <dbReference type="ChEBI" id="CHEBI:167623"/>
        <dbReference type="ChEBI" id="CHEBI:172880"/>
    </reaction>
    <physiologicalReaction direction="left-to-right" evidence="16">
        <dbReference type="Rhea" id="RHEA:78480"/>
    </physiologicalReaction>
</comment>
<evidence type="ECO:0000256" key="19">
    <source>
        <dbReference type="ARBA" id="ARBA00057179"/>
    </source>
</evidence>
<dbReference type="Pfam" id="PF09445">
    <property type="entry name" value="Methyltransf_15"/>
    <property type="match status" value="1"/>
</dbReference>
<dbReference type="OrthoDB" id="194443at2759"/>
<evidence type="ECO:0000256" key="7">
    <source>
        <dbReference type="ARBA" id="ARBA00022603"/>
    </source>
</evidence>
<evidence type="ECO:0000256" key="6">
    <source>
        <dbReference type="ARBA" id="ARBA00022553"/>
    </source>
</evidence>
<evidence type="ECO:0000256" key="13">
    <source>
        <dbReference type="ARBA" id="ARBA00025783"/>
    </source>
</evidence>
<evidence type="ECO:0000256" key="17">
    <source>
        <dbReference type="ARBA" id="ARBA00049075"/>
    </source>
</evidence>
<dbReference type="GO" id="GO:0005730">
    <property type="term" value="C:nucleolus"/>
    <property type="evidence" value="ECO:0007669"/>
    <property type="project" value="UniProtKB-SubCell"/>
</dbReference>
<evidence type="ECO:0000256" key="12">
    <source>
        <dbReference type="ARBA" id="ARBA00023242"/>
    </source>
</evidence>
<dbReference type="Proteomes" id="UP000027586">
    <property type="component" value="Unassembled WGS sequence"/>
</dbReference>
<evidence type="ECO:0000256" key="14">
    <source>
        <dbReference type="ARBA" id="ARBA00047418"/>
    </source>
</evidence>
<evidence type="ECO:0000256" key="20">
    <source>
        <dbReference type="ARBA" id="ARBA00064494"/>
    </source>
</evidence>
<dbReference type="AlphaFoldDB" id="A0A068RPG6"/>
<evidence type="ECO:0000256" key="9">
    <source>
        <dbReference type="ARBA" id="ARBA00022691"/>
    </source>
</evidence>
<evidence type="ECO:0000256" key="11">
    <source>
        <dbReference type="ARBA" id="ARBA00023163"/>
    </source>
</evidence>
<comment type="function">
    <text evidence="19">Catalyzes the 2 serial methylation steps for the conversion of the 7-monomethylguanosine (m(7)G) caps of snRNAs and snoRNAs to a 2,2,7-trimethylguanosine (m(2,2,7)G) cap structure. The enzyme is specific for guanine, and N7 methylation must precede N2 methylation. Hypermethylation of the m7G cap of U snRNAs leads to their concentration in nuclear foci, their colocalization with coilin and the formation of canonical Cajal bodies (CBs). Plays a role in transcriptional regulation.</text>
</comment>
<dbReference type="STRING" id="1263082.A0A068RPG6"/>
<feature type="compositionally biased region" description="Polar residues" evidence="23">
    <location>
        <begin position="59"/>
        <end position="83"/>
    </location>
</feature>
<reference evidence="24" key="1">
    <citation type="submission" date="2013-08" db="EMBL/GenBank/DDBJ databases">
        <title>Gene expansion shapes genome architecture in the human pathogen Lichtheimia corymbifera: an evolutionary genomics analysis in the ancient terrestrial Mucorales (Mucoromycotina).</title>
        <authorList>
            <person name="Schwartze V.U."/>
            <person name="Winter S."/>
            <person name="Shelest E."/>
            <person name="Marcet-Houben M."/>
            <person name="Horn F."/>
            <person name="Wehner S."/>
            <person name="Hoffmann K."/>
            <person name="Riege K."/>
            <person name="Sammeth M."/>
            <person name="Nowrousian M."/>
            <person name="Valiante V."/>
            <person name="Linde J."/>
            <person name="Jacobsen I.D."/>
            <person name="Marz M."/>
            <person name="Brakhage A.A."/>
            <person name="Gabaldon T."/>
            <person name="Bocker S."/>
            <person name="Voigt K."/>
        </authorList>
    </citation>
    <scope>NUCLEOTIDE SEQUENCE [LARGE SCALE GENOMIC DNA]</scope>
    <source>
        <strain evidence="24">FSU 9682</strain>
    </source>
</reference>
<keyword evidence="9" id="KW-0949">S-adenosyl-L-methionine</keyword>